<dbReference type="InterPro" id="IPR054722">
    <property type="entry name" value="PolX-like_BBD"/>
</dbReference>
<comment type="caution">
    <text evidence="2">The sequence shown here is derived from an EMBL/GenBank/DDBJ whole genome shotgun (WGS) entry which is preliminary data.</text>
</comment>
<dbReference type="EMBL" id="CAJNOC010001563">
    <property type="protein sequence ID" value="CAF0874876.1"/>
    <property type="molecule type" value="Genomic_DNA"/>
</dbReference>
<proteinExistence type="predicted"/>
<evidence type="ECO:0000313" key="2">
    <source>
        <dbReference type="EMBL" id="CAF0874876.1"/>
    </source>
</evidence>
<dbReference type="OrthoDB" id="8029976at2759"/>
<dbReference type="Proteomes" id="UP000663879">
    <property type="component" value="Unassembled WGS sequence"/>
</dbReference>
<dbReference type="AlphaFoldDB" id="A0A813Y0G4"/>
<reference evidence="2" key="1">
    <citation type="submission" date="2021-02" db="EMBL/GenBank/DDBJ databases">
        <authorList>
            <person name="Nowell W R."/>
        </authorList>
    </citation>
    <scope>NUCLEOTIDE SEQUENCE</scope>
    <source>
        <strain evidence="2">Ploen Becks lab</strain>
    </source>
</reference>
<dbReference type="Pfam" id="PF22936">
    <property type="entry name" value="Pol_BBD"/>
    <property type="match status" value="1"/>
</dbReference>
<organism evidence="2 3">
    <name type="scientific">Brachionus calyciflorus</name>
    <dbReference type="NCBI Taxonomy" id="104777"/>
    <lineage>
        <taxon>Eukaryota</taxon>
        <taxon>Metazoa</taxon>
        <taxon>Spiralia</taxon>
        <taxon>Gnathifera</taxon>
        <taxon>Rotifera</taxon>
        <taxon>Eurotatoria</taxon>
        <taxon>Monogononta</taxon>
        <taxon>Pseudotrocha</taxon>
        <taxon>Ploima</taxon>
        <taxon>Brachionidae</taxon>
        <taxon>Brachionus</taxon>
    </lineage>
</organism>
<evidence type="ECO:0000259" key="1">
    <source>
        <dbReference type="Pfam" id="PF22936"/>
    </source>
</evidence>
<sequence>MFIDPKPHSSKVKVGDGRDLEVMGIGNIKAKINSKDGSKSITIENVLYVPELSVNLISIGKLSSKGFRFKKFNH</sequence>
<feature type="domain" description="Retrovirus-related Pol polyprotein from transposon TNT 1-94-like beta-barrel" evidence="1">
    <location>
        <begin position="5"/>
        <end position="67"/>
    </location>
</feature>
<name>A0A813Y0G4_9BILA</name>
<gene>
    <name evidence="2" type="ORF">OXX778_LOCUS10118</name>
</gene>
<accession>A0A813Y0G4</accession>
<evidence type="ECO:0000313" key="3">
    <source>
        <dbReference type="Proteomes" id="UP000663879"/>
    </source>
</evidence>
<protein>
    <recommendedName>
        <fullName evidence="1">Retrovirus-related Pol polyprotein from transposon TNT 1-94-like beta-barrel domain-containing protein</fullName>
    </recommendedName>
</protein>
<keyword evidence="3" id="KW-1185">Reference proteome</keyword>